<evidence type="ECO:0000256" key="13">
    <source>
        <dbReference type="SAM" id="MobiDB-lite"/>
    </source>
</evidence>
<evidence type="ECO:0000256" key="2">
    <source>
        <dbReference type="ARBA" id="ARBA00010665"/>
    </source>
</evidence>
<evidence type="ECO:0000256" key="5">
    <source>
        <dbReference type="ARBA" id="ARBA00022514"/>
    </source>
</evidence>
<feature type="transmembrane region" description="Helical" evidence="14">
    <location>
        <begin position="198"/>
        <end position="220"/>
    </location>
</feature>
<dbReference type="Pfam" id="PF20902">
    <property type="entry name" value="CXCL16"/>
    <property type="match status" value="1"/>
</dbReference>
<evidence type="ECO:0000256" key="3">
    <source>
        <dbReference type="ARBA" id="ARBA00017995"/>
    </source>
</evidence>
<dbReference type="GO" id="GO:0030335">
    <property type="term" value="P:positive regulation of cell migration"/>
    <property type="evidence" value="ECO:0007669"/>
    <property type="project" value="InterPro"/>
</dbReference>
<evidence type="ECO:0000256" key="4">
    <source>
        <dbReference type="ARBA" id="ARBA00022500"/>
    </source>
</evidence>
<evidence type="ECO:0000256" key="9">
    <source>
        <dbReference type="ARBA" id="ARBA00023136"/>
    </source>
</evidence>
<dbReference type="GO" id="GO:0030307">
    <property type="term" value="P:positive regulation of cell growth"/>
    <property type="evidence" value="ECO:0007669"/>
    <property type="project" value="InterPro"/>
</dbReference>
<feature type="region of interest" description="Disordered" evidence="13">
    <location>
        <begin position="109"/>
        <end position="148"/>
    </location>
</feature>
<keyword evidence="5" id="KW-0202">Cytokine</keyword>
<dbReference type="AlphaFoldDB" id="A0A7J8G6R0"/>
<dbReference type="Proteomes" id="UP000593571">
    <property type="component" value="Unassembled WGS sequence"/>
</dbReference>
<evidence type="ECO:0000256" key="11">
    <source>
        <dbReference type="ARBA" id="ARBA00023180"/>
    </source>
</evidence>
<evidence type="ECO:0000259" key="16">
    <source>
        <dbReference type="Pfam" id="PF20902"/>
    </source>
</evidence>
<organism evidence="17 18">
    <name type="scientific">Rousettus aegyptiacus</name>
    <name type="common">Egyptian fruit bat</name>
    <name type="synonym">Pteropus aegyptiacus</name>
    <dbReference type="NCBI Taxonomy" id="9407"/>
    <lineage>
        <taxon>Eukaryota</taxon>
        <taxon>Metazoa</taxon>
        <taxon>Chordata</taxon>
        <taxon>Craniata</taxon>
        <taxon>Vertebrata</taxon>
        <taxon>Euteleostomi</taxon>
        <taxon>Mammalia</taxon>
        <taxon>Eutheria</taxon>
        <taxon>Laurasiatheria</taxon>
        <taxon>Chiroptera</taxon>
        <taxon>Yinpterochiroptera</taxon>
        <taxon>Pteropodoidea</taxon>
        <taxon>Pteropodidae</taxon>
        <taxon>Rousettinae</taxon>
        <taxon>Rousettus</taxon>
    </lineage>
</organism>
<sequence>MWKDGRPLSLRFLFLLLAWLTPLGYGNEGSSTGSCYCNTRFSSDSPTVSMIEHLRKHLKHYDQCTSYIRFHLHSRTVCGGSKEKWVTELVSCFNRTECGHHYYRRVVHPEHLPPPSTQVPELTKRSSSDVGTPAQRYLPPNLLPSTQQPTLPAERLSLDKNLTHANETSTSSVGDSLEAGENQKQKKENMGPTAEISVIVPVLSLLAIVFILTGVLLYVLCKRRMQSLQYPPDLQFHYIPVTPDSNASTKNGSS</sequence>
<dbReference type="PANTHER" id="PTHR14385:SF0">
    <property type="entry name" value="C-X-C MOTIF CHEMOKINE 16"/>
    <property type="match status" value="1"/>
</dbReference>
<dbReference type="GO" id="GO:0005615">
    <property type="term" value="C:extracellular space"/>
    <property type="evidence" value="ECO:0007669"/>
    <property type="project" value="UniProtKB-KW"/>
</dbReference>
<comment type="caution">
    <text evidence="17">The sequence shown here is derived from an EMBL/GenBank/DDBJ whole genome shotgun (WGS) entry which is preliminary data.</text>
</comment>
<accession>A0A7J8G6R0</accession>
<dbReference type="GO" id="GO:0016020">
    <property type="term" value="C:membrane"/>
    <property type="evidence" value="ECO:0007669"/>
    <property type="project" value="UniProtKB-SubCell"/>
</dbReference>
<dbReference type="PANTHER" id="PTHR14385">
    <property type="entry name" value="CXC CHEMOKINE LIGAND"/>
    <property type="match status" value="1"/>
</dbReference>
<keyword evidence="10" id="KW-1015">Disulfide bond</keyword>
<comment type="subcellular location">
    <subcellularLocation>
        <location evidence="1">Membrane</location>
        <topology evidence="1">Single-pass type I membrane protein</topology>
    </subcellularLocation>
</comment>
<dbReference type="GO" id="GO:0010818">
    <property type="term" value="P:T cell chemotaxis"/>
    <property type="evidence" value="ECO:0007669"/>
    <property type="project" value="TreeGrafter"/>
</dbReference>
<name>A0A7J8G6R0_ROUAE</name>
<dbReference type="GO" id="GO:0006898">
    <property type="term" value="P:receptor-mediated endocytosis"/>
    <property type="evidence" value="ECO:0007669"/>
    <property type="project" value="InterPro"/>
</dbReference>
<reference evidence="17 18" key="1">
    <citation type="journal article" date="2020" name="Nature">
        <title>Six reference-quality genomes reveal evolution of bat adaptations.</title>
        <authorList>
            <person name="Jebb D."/>
            <person name="Huang Z."/>
            <person name="Pippel M."/>
            <person name="Hughes G.M."/>
            <person name="Lavrichenko K."/>
            <person name="Devanna P."/>
            <person name="Winkler S."/>
            <person name="Jermiin L.S."/>
            <person name="Skirmuntt E.C."/>
            <person name="Katzourakis A."/>
            <person name="Burkitt-Gray L."/>
            <person name="Ray D.A."/>
            <person name="Sullivan K.A.M."/>
            <person name="Roscito J.G."/>
            <person name="Kirilenko B.M."/>
            <person name="Davalos L.M."/>
            <person name="Corthals A.P."/>
            <person name="Power M.L."/>
            <person name="Jones G."/>
            <person name="Ransome R.D."/>
            <person name="Dechmann D.K.N."/>
            <person name="Locatelli A.G."/>
            <person name="Puechmaille S.J."/>
            <person name="Fedrigo O."/>
            <person name="Jarvis E.D."/>
            <person name="Hiller M."/>
            <person name="Vernes S.C."/>
            <person name="Myers E.W."/>
            <person name="Teeling E.C."/>
        </authorList>
    </citation>
    <scope>NUCLEOTIDE SEQUENCE [LARGE SCALE GENOMIC DNA]</scope>
    <source>
        <strain evidence="17">MRouAeg1</strain>
        <tissue evidence="17">Muscle</tissue>
    </source>
</reference>
<evidence type="ECO:0000256" key="6">
    <source>
        <dbReference type="ARBA" id="ARBA00022692"/>
    </source>
</evidence>
<protein>
    <recommendedName>
        <fullName evidence="3">C-X-C motif chemokine 16</fullName>
    </recommendedName>
    <alternativeName>
        <fullName evidence="12">Transmembrane chemokine CXCL16</fullName>
    </alternativeName>
</protein>
<dbReference type="GO" id="GO:0034341">
    <property type="term" value="P:response to type II interferon"/>
    <property type="evidence" value="ECO:0007669"/>
    <property type="project" value="InterPro"/>
</dbReference>
<keyword evidence="6 14" id="KW-0812">Transmembrane</keyword>
<evidence type="ECO:0000256" key="14">
    <source>
        <dbReference type="SAM" id="Phobius"/>
    </source>
</evidence>
<keyword evidence="4" id="KW-0145">Chemotaxis</keyword>
<dbReference type="InterPro" id="IPR048585">
    <property type="entry name" value="CXCL16_dom"/>
</dbReference>
<feature type="domain" description="C-X-C motif chemokine 16" evidence="16">
    <location>
        <begin position="24"/>
        <end position="114"/>
    </location>
</feature>
<keyword evidence="8 14" id="KW-1133">Transmembrane helix</keyword>
<keyword evidence="11" id="KW-0325">Glycoprotein</keyword>
<evidence type="ECO:0000256" key="7">
    <source>
        <dbReference type="ARBA" id="ARBA00022729"/>
    </source>
</evidence>
<evidence type="ECO:0000313" key="17">
    <source>
        <dbReference type="EMBL" id="KAF6455558.1"/>
    </source>
</evidence>
<dbReference type="GO" id="GO:0005044">
    <property type="term" value="F:scavenger receptor activity"/>
    <property type="evidence" value="ECO:0007669"/>
    <property type="project" value="InterPro"/>
</dbReference>
<dbReference type="GO" id="GO:0005041">
    <property type="term" value="F:low-density lipoprotein particle receptor activity"/>
    <property type="evidence" value="ECO:0007669"/>
    <property type="project" value="InterPro"/>
</dbReference>
<gene>
    <name evidence="17" type="ORF">HJG63_003532</name>
</gene>
<dbReference type="EMBL" id="JACASE010000006">
    <property type="protein sequence ID" value="KAF6455558.1"/>
    <property type="molecule type" value="Genomic_DNA"/>
</dbReference>
<dbReference type="InterPro" id="IPR026296">
    <property type="entry name" value="CXCL16"/>
</dbReference>
<evidence type="ECO:0000313" key="18">
    <source>
        <dbReference type="Proteomes" id="UP000593571"/>
    </source>
</evidence>
<dbReference type="OrthoDB" id="9836360at2759"/>
<evidence type="ECO:0000256" key="8">
    <source>
        <dbReference type="ARBA" id="ARBA00022989"/>
    </source>
</evidence>
<dbReference type="GO" id="GO:0034612">
    <property type="term" value="P:response to tumor necrosis factor"/>
    <property type="evidence" value="ECO:0007669"/>
    <property type="project" value="InterPro"/>
</dbReference>
<proteinExistence type="inferred from homology"/>
<evidence type="ECO:0000256" key="12">
    <source>
        <dbReference type="ARBA" id="ARBA00032815"/>
    </source>
</evidence>
<keyword evidence="7 15" id="KW-0732">Signal</keyword>
<keyword evidence="9 14" id="KW-0472">Membrane</keyword>
<keyword evidence="18" id="KW-1185">Reference proteome</keyword>
<comment type="similarity">
    <text evidence="2">Belongs to the intercrine alpha (chemokine CxC) family.</text>
</comment>
<evidence type="ECO:0000256" key="15">
    <source>
        <dbReference type="SAM" id="SignalP"/>
    </source>
</evidence>
<evidence type="ECO:0000256" key="10">
    <source>
        <dbReference type="ARBA" id="ARBA00023157"/>
    </source>
</evidence>
<feature type="compositionally biased region" description="Polar residues" evidence="13">
    <location>
        <begin position="165"/>
        <end position="174"/>
    </location>
</feature>
<feature type="region of interest" description="Disordered" evidence="13">
    <location>
        <begin position="165"/>
        <end position="190"/>
    </location>
</feature>
<evidence type="ECO:0000256" key="1">
    <source>
        <dbReference type="ARBA" id="ARBA00004479"/>
    </source>
</evidence>
<feature type="chain" id="PRO_5029458955" description="C-X-C motif chemokine 16" evidence="15">
    <location>
        <begin position="27"/>
        <end position="254"/>
    </location>
</feature>
<feature type="signal peptide" evidence="15">
    <location>
        <begin position="1"/>
        <end position="26"/>
    </location>
</feature>
<dbReference type="GO" id="GO:0008009">
    <property type="term" value="F:chemokine activity"/>
    <property type="evidence" value="ECO:0007669"/>
    <property type="project" value="InterPro"/>
</dbReference>